<keyword evidence="4 7" id="KW-1133">Transmembrane helix</keyword>
<comment type="caution">
    <text evidence="9">The sequence shown here is derived from an EMBL/GenBank/DDBJ whole genome shotgun (WGS) entry which is preliminary data.</text>
</comment>
<accession>A0A9D1QQB6</accession>
<organism evidence="9 10">
    <name type="scientific">Candidatus Limosilactobacillus merdipullorum</name>
    <dbReference type="NCBI Taxonomy" id="2838653"/>
    <lineage>
        <taxon>Bacteria</taxon>
        <taxon>Bacillati</taxon>
        <taxon>Bacillota</taxon>
        <taxon>Bacilli</taxon>
        <taxon>Lactobacillales</taxon>
        <taxon>Lactobacillaceae</taxon>
        <taxon>Limosilactobacillus</taxon>
    </lineage>
</organism>
<dbReference type="GO" id="GO:0005886">
    <property type="term" value="C:plasma membrane"/>
    <property type="evidence" value="ECO:0007669"/>
    <property type="project" value="UniProtKB-SubCell"/>
</dbReference>
<keyword evidence="2" id="KW-1003">Cell membrane</keyword>
<evidence type="ECO:0000256" key="2">
    <source>
        <dbReference type="ARBA" id="ARBA00022475"/>
    </source>
</evidence>
<evidence type="ECO:0000313" key="10">
    <source>
        <dbReference type="Proteomes" id="UP000886878"/>
    </source>
</evidence>
<feature type="transmembrane region" description="Helical" evidence="7">
    <location>
        <begin position="232"/>
        <end position="251"/>
    </location>
</feature>
<dbReference type="Pfam" id="PF06738">
    <property type="entry name" value="ThrE"/>
    <property type="match status" value="1"/>
</dbReference>
<dbReference type="InterPro" id="IPR010619">
    <property type="entry name" value="ThrE-like_N"/>
</dbReference>
<evidence type="ECO:0000256" key="3">
    <source>
        <dbReference type="ARBA" id="ARBA00022692"/>
    </source>
</evidence>
<comment type="subcellular location">
    <subcellularLocation>
        <location evidence="1">Cell membrane</location>
        <topology evidence="1">Multi-pass membrane protein</topology>
    </subcellularLocation>
</comment>
<feature type="transmembrane region" description="Helical" evidence="7">
    <location>
        <begin position="173"/>
        <end position="192"/>
    </location>
</feature>
<protein>
    <submittedName>
        <fullName evidence="9">Threonine/serine exporter family protein</fullName>
    </submittedName>
</protein>
<feature type="domain" description="Threonine/serine exporter-like N-terminal" evidence="8">
    <location>
        <begin position="15"/>
        <end position="250"/>
    </location>
</feature>
<reference evidence="9" key="2">
    <citation type="submission" date="2021-04" db="EMBL/GenBank/DDBJ databases">
        <authorList>
            <person name="Gilroy R."/>
        </authorList>
    </citation>
    <scope>NUCLEOTIDE SEQUENCE</scope>
    <source>
        <strain evidence="9">ChiHejej3B27-2180</strain>
    </source>
</reference>
<dbReference type="GO" id="GO:0022857">
    <property type="term" value="F:transmembrane transporter activity"/>
    <property type="evidence" value="ECO:0007669"/>
    <property type="project" value="InterPro"/>
</dbReference>
<name>A0A9D1QQB6_9LACO</name>
<evidence type="ECO:0000256" key="5">
    <source>
        <dbReference type="ARBA" id="ARBA00023136"/>
    </source>
</evidence>
<evidence type="ECO:0000256" key="7">
    <source>
        <dbReference type="SAM" id="Phobius"/>
    </source>
</evidence>
<evidence type="ECO:0000259" key="8">
    <source>
        <dbReference type="Pfam" id="PF06738"/>
    </source>
</evidence>
<dbReference type="InterPro" id="IPR050539">
    <property type="entry name" value="ThrE_Dicarb/AminoAcid_Exp"/>
</dbReference>
<evidence type="ECO:0000256" key="1">
    <source>
        <dbReference type="ARBA" id="ARBA00004651"/>
    </source>
</evidence>
<dbReference type="AlphaFoldDB" id="A0A9D1QQB6"/>
<keyword evidence="3 7" id="KW-0812">Transmembrane</keyword>
<dbReference type="PANTHER" id="PTHR34390">
    <property type="entry name" value="UPF0442 PROTEIN YJJB-RELATED"/>
    <property type="match status" value="1"/>
</dbReference>
<dbReference type="PANTHER" id="PTHR34390:SF2">
    <property type="entry name" value="SUCCINATE TRANSPORTER SUBUNIT YJJP-RELATED"/>
    <property type="match status" value="1"/>
</dbReference>
<dbReference type="GO" id="GO:0015744">
    <property type="term" value="P:succinate transport"/>
    <property type="evidence" value="ECO:0007669"/>
    <property type="project" value="TreeGrafter"/>
</dbReference>
<evidence type="ECO:0000256" key="4">
    <source>
        <dbReference type="ARBA" id="ARBA00022989"/>
    </source>
</evidence>
<proteinExistence type="inferred from homology"/>
<evidence type="ECO:0000256" key="6">
    <source>
        <dbReference type="ARBA" id="ARBA00034125"/>
    </source>
</evidence>
<gene>
    <name evidence="9" type="ORF">H9876_02010</name>
</gene>
<evidence type="ECO:0000313" key="9">
    <source>
        <dbReference type="EMBL" id="HIW70146.1"/>
    </source>
</evidence>
<comment type="similarity">
    <text evidence="6">Belongs to the ThrE exporter (TC 2.A.79) family.</text>
</comment>
<sequence length="252" mass="27096">MSKAKTVDTQLAIRTALLAGKLLIENGSNMDRVNDTMERIAAAAGLTSFQGFTTLTGVVASAEELPNAQVVAIHDRANDLNKVALVNGLSRKFSAGRLSLKQFYRQLRKIQHENDMMAVAWQCLSAAILSAVLMIVFTGDYHDAPVDFVIGGVSYGTFLLLNHLFRIKYLGEFVASLIIGLLSSLAFKLHWATNIDTLIIGAVMPLVPGIPLTNAMRDLVSGNLISGPTRAIEAILTAAAIGCAIVIVLRYV</sequence>
<feature type="transmembrane region" description="Helical" evidence="7">
    <location>
        <begin position="198"/>
        <end position="220"/>
    </location>
</feature>
<dbReference type="Proteomes" id="UP000886878">
    <property type="component" value="Unassembled WGS sequence"/>
</dbReference>
<feature type="transmembrane region" description="Helical" evidence="7">
    <location>
        <begin position="118"/>
        <end position="138"/>
    </location>
</feature>
<dbReference type="EMBL" id="DXGK01000038">
    <property type="protein sequence ID" value="HIW70146.1"/>
    <property type="molecule type" value="Genomic_DNA"/>
</dbReference>
<reference evidence="9" key="1">
    <citation type="journal article" date="2021" name="PeerJ">
        <title>Extensive microbial diversity within the chicken gut microbiome revealed by metagenomics and culture.</title>
        <authorList>
            <person name="Gilroy R."/>
            <person name="Ravi A."/>
            <person name="Getino M."/>
            <person name="Pursley I."/>
            <person name="Horton D.L."/>
            <person name="Alikhan N.F."/>
            <person name="Baker D."/>
            <person name="Gharbi K."/>
            <person name="Hall N."/>
            <person name="Watson M."/>
            <person name="Adriaenssens E.M."/>
            <person name="Foster-Nyarko E."/>
            <person name="Jarju S."/>
            <person name="Secka A."/>
            <person name="Antonio M."/>
            <person name="Oren A."/>
            <person name="Chaudhuri R.R."/>
            <person name="La Ragione R."/>
            <person name="Hildebrand F."/>
            <person name="Pallen M.J."/>
        </authorList>
    </citation>
    <scope>NUCLEOTIDE SEQUENCE</scope>
    <source>
        <strain evidence="9">ChiHejej3B27-2180</strain>
    </source>
</reference>
<keyword evidence="5 7" id="KW-0472">Membrane</keyword>